<dbReference type="GO" id="GO:0090729">
    <property type="term" value="F:toxin activity"/>
    <property type="evidence" value="ECO:0007669"/>
    <property type="project" value="UniProtKB-KW"/>
</dbReference>
<dbReference type="Pfam" id="PF08548">
    <property type="entry name" value="Peptidase_M10_C"/>
    <property type="match status" value="1"/>
</dbReference>
<evidence type="ECO:0000313" key="10">
    <source>
        <dbReference type="EMBL" id="SNX70168.1"/>
    </source>
</evidence>
<evidence type="ECO:0000259" key="9">
    <source>
        <dbReference type="Pfam" id="PF08548"/>
    </source>
</evidence>
<feature type="domain" description="Peptidase M10 serralysin C-terminal" evidence="9">
    <location>
        <begin position="558"/>
        <end position="692"/>
    </location>
</feature>
<dbReference type="InterPro" id="IPR013858">
    <property type="entry name" value="Peptidase_M10B_C"/>
</dbReference>
<comment type="cofactor">
    <cofactor evidence="1">
        <name>Ca(2+)</name>
        <dbReference type="ChEBI" id="CHEBI:29108"/>
    </cofactor>
</comment>
<dbReference type="InterPro" id="IPR018511">
    <property type="entry name" value="Hemolysin-typ_Ca-bd_CS"/>
</dbReference>
<evidence type="ECO:0000313" key="11">
    <source>
        <dbReference type="Proteomes" id="UP000219467"/>
    </source>
</evidence>
<dbReference type="Pfam" id="PF00353">
    <property type="entry name" value="HemolysinCabind"/>
    <property type="match status" value="2"/>
</dbReference>
<dbReference type="OrthoDB" id="7798885at2"/>
<keyword evidence="11" id="KW-1185">Reference proteome</keyword>
<protein>
    <submittedName>
        <fullName evidence="10">Hemolysin type calcium-binding protein</fullName>
    </submittedName>
</protein>
<dbReference type="Proteomes" id="UP000219467">
    <property type="component" value="Unassembled WGS sequence"/>
</dbReference>
<dbReference type="SUPFAM" id="SSF51120">
    <property type="entry name" value="beta-Roll"/>
    <property type="match status" value="2"/>
</dbReference>
<dbReference type="GO" id="GO:0005615">
    <property type="term" value="C:extracellular space"/>
    <property type="evidence" value="ECO:0007669"/>
    <property type="project" value="InterPro"/>
</dbReference>
<keyword evidence="7" id="KW-0843">Virulence</keyword>
<dbReference type="PROSITE" id="PS00330">
    <property type="entry name" value="HEMOLYSIN_CALCIUM"/>
    <property type="match status" value="1"/>
</dbReference>
<sequence length="705" mass="74076">MIVIASRTAGNDRTGAVITDRHFGVNLLFDRDTLDPSGTYIRALQEIGASTLRYPGGMLSERFFDLANPNGSMQNYLYGDATHLFDPDLTGPMQPRTLGLWDAVSAAGEAGFALTFVMPTIRFAGTTRDAAGNRYEAVDAAMVKAFTTEFLARALAAGVTVEAIELGNEWWADNTAFFGETLSAVEYGRIASRLAMVVQSAIDEFRAANTLPAGWAEPEIVVQVGPGGKAEWVQPNGEPVPEGYSGPTVSSTSLIFREFNLEAEQRAIDGIVTHRYLTGSSVDGWAYDPFDRWDSLTAQNANFQDMSRYVSEWNVAARNESATGLLQVPWLVALFAEAVEAGVRHANVWTVQQNNITSLSTASGLAGDAYEGLTAAGEAFRILNEELIGLQLIDTLPVIGDMQVRVFGSDARTMLFLSNMTGEVATGTFDVSDVAAGYRHVWATTIGTMGADPLDPGAAARIGVLSQTDLMAGGGLSVSLAAYESICVEFTLATVGVTMSGGALDDRLAGSGAGDTISGAAGNDRLDGFAGADVLYGGTGADRLFGGDGNDTLHGDGGNDVLGGGVGLDHLFGGPGNDVLRGDAGNDRLTGGAGRDTMTGGAGSDVFVFTDLADSAVAAPDLITDFARRVDKISLSQIDANSKLAGDQAFTFIATKAFGGTAGQLRYFANEGGRMIEGDVNGDRIADFRIFLDDPVTLSATDFLL</sequence>
<gene>
    <name evidence="10" type="ORF">SAMN05878503_10577</name>
</gene>
<dbReference type="InterPro" id="IPR011049">
    <property type="entry name" value="Serralysin-like_metalloprot_C"/>
</dbReference>
<keyword evidence="6" id="KW-0677">Repeat</keyword>
<name>A0A285CSZ1_9RHOB</name>
<evidence type="ECO:0000256" key="1">
    <source>
        <dbReference type="ARBA" id="ARBA00001913"/>
    </source>
</evidence>
<dbReference type="InterPro" id="IPR050557">
    <property type="entry name" value="RTX_toxin/Mannuronan_C5-epim"/>
</dbReference>
<evidence type="ECO:0000256" key="7">
    <source>
        <dbReference type="ARBA" id="ARBA00023026"/>
    </source>
</evidence>
<proteinExistence type="predicted"/>
<dbReference type="InterPro" id="IPR001343">
    <property type="entry name" value="Hemolysn_Ca-bd"/>
</dbReference>
<keyword evidence="8" id="KW-0472">Membrane</keyword>
<dbReference type="RefSeq" id="WP_097030164.1">
    <property type="nucleotide sequence ID" value="NZ_OAOQ01000005.1"/>
</dbReference>
<dbReference type="PRINTS" id="PR00313">
    <property type="entry name" value="CABNDNGRPT"/>
</dbReference>
<evidence type="ECO:0000256" key="3">
    <source>
        <dbReference type="ARBA" id="ARBA00004613"/>
    </source>
</evidence>
<accession>A0A285CSZ1</accession>
<evidence type="ECO:0000256" key="2">
    <source>
        <dbReference type="ARBA" id="ARBA00004370"/>
    </source>
</evidence>
<dbReference type="PANTHER" id="PTHR38340">
    <property type="entry name" value="S-LAYER PROTEIN"/>
    <property type="match status" value="1"/>
</dbReference>
<dbReference type="Gene3D" id="2.150.10.10">
    <property type="entry name" value="Serralysin-like metalloprotease, C-terminal"/>
    <property type="match status" value="2"/>
</dbReference>
<dbReference type="InterPro" id="IPR003995">
    <property type="entry name" value="RTX_toxin_determinant-A"/>
</dbReference>
<evidence type="ECO:0000256" key="4">
    <source>
        <dbReference type="ARBA" id="ARBA00022525"/>
    </source>
</evidence>
<dbReference type="GO" id="GO:0005509">
    <property type="term" value="F:calcium ion binding"/>
    <property type="evidence" value="ECO:0007669"/>
    <property type="project" value="InterPro"/>
</dbReference>
<reference evidence="11" key="1">
    <citation type="submission" date="2017-08" db="EMBL/GenBank/DDBJ databases">
        <authorList>
            <person name="Varghese N."/>
            <person name="Submissions S."/>
        </authorList>
    </citation>
    <scope>NUCLEOTIDE SEQUENCE [LARGE SCALE GENOMIC DNA]</scope>
    <source>
        <strain evidence="11">JA234</strain>
    </source>
</reference>
<evidence type="ECO:0000256" key="6">
    <source>
        <dbReference type="ARBA" id="ARBA00022737"/>
    </source>
</evidence>
<keyword evidence="5" id="KW-0800">Toxin</keyword>
<keyword evidence="4" id="KW-0964">Secreted</keyword>
<evidence type="ECO:0000256" key="5">
    <source>
        <dbReference type="ARBA" id="ARBA00022656"/>
    </source>
</evidence>
<dbReference type="GO" id="GO:0016020">
    <property type="term" value="C:membrane"/>
    <property type="evidence" value="ECO:0007669"/>
    <property type="project" value="UniProtKB-SubCell"/>
</dbReference>
<dbReference type="Gene3D" id="3.20.20.80">
    <property type="entry name" value="Glycosidases"/>
    <property type="match status" value="1"/>
</dbReference>
<organism evidence="10 11">
    <name type="scientific">Cereibacter ovatus</name>
    <dbReference type="NCBI Taxonomy" id="439529"/>
    <lineage>
        <taxon>Bacteria</taxon>
        <taxon>Pseudomonadati</taxon>
        <taxon>Pseudomonadota</taxon>
        <taxon>Alphaproteobacteria</taxon>
        <taxon>Rhodobacterales</taxon>
        <taxon>Paracoccaceae</taxon>
        <taxon>Cereibacter</taxon>
    </lineage>
</organism>
<dbReference type="PRINTS" id="PR01488">
    <property type="entry name" value="RTXTOXINA"/>
</dbReference>
<dbReference type="AlphaFoldDB" id="A0A285CSZ1"/>
<dbReference type="SUPFAM" id="SSF51445">
    <property type="entry name" value="(Trans)glycosidases"/>
    <property type="match status" value="1"/>
</dbReference>
<dbReference type="InterPro" id="IPR017853">
    <property type="entry name" value="GH"/>
</dbReference>
<comment type="subcellular location">
    <subcellularLocation>
        <location evidence="2">Membrane</location>
    </subcellularLocation>
    <subcellularLocation>
        <location evidence="3">Secreted</location>
    </subcellularLocation>
</comment>
<dbReference type="PANTHER" id="PTHR38340:SF1">
    <property type="entry name" value="S-LAYER PROTEIN"/>
    <property type="match status" value="1"/>
</dbReference>
<dbReference type="EMBL" id="OAOQ01000005">
    <property type="protein sequence ID" value="SNX70168.1"/>
    <property type="molecule type" value="Genomic_DNA"/>
</dbReference>
<evidence type="ECO:0000256" key="8">
    <source>
        <dbReference type="ARBA" id="ARBA00023136"/>
    </source>
</evidence>